<organism evidence="2 3">
    <name type="scientific">Hoylesella pleuritidis F0068</name>
    <dbReference type="NCBI Taxonomy" id="1081904"/>
    <lineage>
        <taxon>Bacteria</taxon>
        <taxon>Pseudomonadati</taxon>
        <taxon>Bacteroidota</taxon>
        <taxon>Bacteroidia</taxon>
        <taxon>Bacteroidales</taxon>
        <taxon>Prevotellaceae</taxon>
        <taxon>Hoylesella</taxon>
    </lineage>
</organism>
<reference evidence="2 3" key="1">
    <citation type="submission" date="2013-08" db="EMBL/GenBank/DDBJ databases">
        <authorList>
            <person name="Durkin A.S."/>
            <person name="Haft D.R."/>
            <person name="McCorrison J."/>
            <person name="Torralba M."/>
            <person name="Gillis M."/>
            <person name="Haft D.H."/>
            <person name="Methe B."/>
            <person name="Sutton G."/>
            <person name="Nelson K.E."/>
        </authorList>
    </citation>
    <scope>NUCLEOTIDE SEQUENCE [LARGE SCALE GENOMIC DNA]</scope>
    <source>
        <strain evidence="2 3">F0068</strain>
    </source>
</reference>
<evidence type="ECO:0000256" key="1">
    <source>
        <dbReference type="SAM" id="SignalP"/>
    </source>
</evidence>
<feature type="chain" id="PRO_5004629332" evidence="1">
    <location>
        <begin position="30"/>
        <end position="238"/>
    </location>
</feature>
<comment type="caution">
    <text evidence="2">The sequence shown here is derived from an EMBL/GenBank/DDBJ whole genome shotgun (WGS) entry which is preliminary data.</text>
</comment>
<keyword evidence="1" id="KW-0732">Signal</keyword>
<dbReference type="InterPro" id="IPR025324">
    <property type="entry name" value="DUF4230"/>
</dbReference>
<protein>
    <submittedName>
        <fullName evidence="2">PF14014 family protein</fullName>
    </submittedName>
</protein>
<sequence length="238" mass="27707">MLIFASKLCIKKMKINLLIFLLTMFTALSCTHKKPADKANFVDTIPMMVLQIQKCSRLYTTEFRVHKIITHDDQKKLTGRFLRHDFSIDLPLGKRKVAIPMDATLKAYVDFSDFSADQIHRRGRKIEIILPDPRVMLTSSRINNRDVRQFVALTRSRFTDEELSAYERQGRQAIINDIPRMGIIAQAQESAARILIPMLRRMGYEEQNITITFRKQFTFGDIVLFLNQISERNEKVNP</sequence>
<proteinExistence type="predicted"/>
<evidence type="ECO:0000313" key="3">
    <source>
        <dbReference type="Proteomes" id="UP000016600"/>
    </source>
</evidence>
<dbReference type="Proteomes" id="UP000016600">
    <property type="component" value="Unassembled WGS sequence"/>
</dbReference>
<dbReference type="AlphaFoldDB" id="U2KJX3"/>
<dbReference type="PATRIC" id="fig|1081904.3.peg.2155"/>
<accession>U2KJX3</accession>
<gene>
    <name evidence="2" type="ORF">HMPREF1218_0725</name>
</gene>
<dbReference type="PROSITE" id="PS51257">
    <property type="entry name" value="PROKAR_LIPOPROTEIN"/>
    <property type="match status" value="1"/>
</dbReference>
<keyword evidence="3" id="KW-1185">Reference proteome</keyword>
<dbReference type="Pfam" id="PF14014">
    <property type="entry name" value="DUF4230"/>
    <property type="match status" value="1"/>
</dbReference>
<name>U2KJX3_9BACT</name>
<feature type="signal peptide" evidence="1">
    <location>
        <begin position="1"/>
        <end position="29"/>
    </location>
</feature>
<evidence type="ECO:0000313" key="2">
    <source>
        <dbReference type="EMBL" id="ERJ98786.1"/>
    </source>
</evidence>
<dbReference type="EMBL" id="AWET01000045">
    <property type="protein sequence ID" value="ERJ98786.1"/>
    <property type="molecule type" value="Genomic_DNA"/>
</dbReference>